<feature type="region of interest" description="Disordered" evidence="1">
    <location>
        <begin position="97"/>
        <end position="131"/>
    </location>
</feature>
<accession>A0ABV0MT62</accession>
<organism evidence="2 3">
    <name type="scientific">Goodea atripinnis</name>
    <dbReference type="NCBI Taxonomy" id="208336"/>
    <lineage>
        <taxon>Eukaryota</taxon>
        <taxon>Metazoa</taxon>
        <taxon>Chordata</taxon>
        <taxon>Craniata</taxon>
        <taxon>Vertebrata</taxon>
        <taxon>Euteleostomi</taxon>
        <taxon>Actinopterygii</taxon>
        <taxon>Neopterygii</taxon>
        <taxon>Teleostei</taxon>
        <taxon>Neoteleostei</taxon>
        <taxon>Acanthomorphata</taxon>
        <taxon>Ovalentaria</taxon>
        <taxon>Atherinomorphae</taxon>
        <taxon>Cyprinodontiformes</taxon>
        <taxon>Goodeidae</taxon>
        <taxon>Goodea</taxon>
    </lineage>
</organism>
<proteinExistence type="predicted"/>
<dbReference type="EMBL" id="JAHRIO010011572">
    <property type="protein sequence ID" value="MEQ2162319.1"/>
    <property type="molecule type" value="Genomic_DNA"/>
</dbReference>
<name>A0ABV0MT62_9TELE</name>
<protein>
    <submittedName>
        <fullName evidence="2">Uncharacterized protein</fullName>
    </submittedName>
</protein>
<dbReference type="Proteomes" id="UP001476798">
    <property type="component" value="Unassembled WGS sequence"/>
</dbReference>
<evidence type="ECO:0000313" key="3">
    <source>
        <dbReference type="Proteomes" id="UP001476798"/>
    </source>
</evidence>
<reference evidence="2 3" key="1">
    <citation type="submission" date="2021-06" db="EMBL/GenBank/DDBJ databases">
        <authorList>
            <person name="Palmer J.M."/>
        </authorList>
    </citation>
    <scope>NUCLEOTIDE SEQUENCE [LARGE SCALE GENOMIC DNA]</scope>
    <source>
        <strain evidence="2 3">GA_2019</strain>
        <tissue evidence="2">Muscle</tissue>
    </source>
</reference>
<gene>
    <name evidence="2" type="ORF">GOODEAATRI_018492</name>
</gene>
<keyword evidence="3" id="KW-1185">Reference proteome</keyword>
<comment type="caution">
    <text evidence="2">The sequence shown here is derived from an EMBL/GenBank/DDBJ whole genome shotgun (WGS) entry which is preliminary data.</text>
</comment>
<evidence type="ECO:0000313" key="2">
    <source>
        <dbReference type="EMBL" id="MEQ2162319.1"/>
    </source>
</evidence>
<evidence type="ECO:0000256" key="1">
    <source>
        <dbReference type="SAM" id="MobiDB-lite"/>
    </source>
</evidence>
<feature type="compositionally biased region" description="Polar residues" evidence="1">
    <location>
        <begin position="98"/>
        <end position="118"/>
    </location>
</feature>
<sequence length="197" mass="21917">MVFIMDSPLLTQKSNNKTPLGFRSGRLFLPITPLQVSLSFPTWVLKSPSRIMESLGEALSSNPDRDAKNAGYSALLPGPWAETTFIDLSPTCRRRDATLSSTGVNPNTRRLSWGATSKPSPPPLPAGHSRVEETPAPLEEMGSRAHAVRGGEPDYLFFLFGHRITSVLFSFRHRKFSFIHILSTCRLQKSEMTLYVL</sequence>